<sequence>MCLDSVGLKKYWDMYEMGWVTESLVPETTRSAFPLFFGVETLRVLHINQNASSFSRSNFTPQPPHRIRYFLHFSFSPPT</sequence>
<dbReference type="EMBL" id="CM002924">
    <property type="protein sequence ID" value="KGN58493.1"/>
    <property type="molecule type" value="Genomic_DNA"/>
</dbReference>
<proteinExistence type="predicted"/>
<reference evidence="1 2" key="2">
    <citation type="journal article" date="2009" name="PLoS ONE">
        <title>An integrated genetic and cytogenetic map of the cucumber genome.</title>
        <authorList>
            <person name="Ren Y."/>
            <person name="Zhang Z."/>
            <person name="Liu J."/>
            <person name="Staub J.E."/>
            <person name="Han Y."/>
            <person name="Cheng Z."/>
            <person name="Li X."/>
            <person name="Lu J."/>
            <person name="Miao H."/>
            <person name="Kang H."/>
            <person name="Xie B."/>
            <person name="Gu X."/>
            <person name="Wang X."/>
            <person name="Du Y."/>
            <person name="Jin W."/>
            <person name="Huang S."/>
        </authorList>
    </citation>
    <scope>NUCLEOTIDE SEQUENCE [LARGE SCALE GENOMIC DNA]</scope>
    <source>
        <strain evidence="2">cv. 9930</strain>
    </source>
</reference>
<reference evidence="1 2" key="4">
    <citation type="journal article" date="2011" name="BMC Genomics">
        <title>RNA-Seq improves annotation of protein-coding genes in the cucumber genome.</title>
        <authorList>
            <person name="Li Z."/>
            <person name="Zhang Z."/>
            <person name="Yan P."/>
            <person name="Huang S."/>
            <person name="Fei Z."/>
            <person name="Lin K."/>
        </authorList>
    </citation>
    <scope>NUCLEOTIDE SEQUENCE [LARGE SCALE GENOMIC DNA]</scope>
    <source>
        <strain evidence="2">cv. 9930</strain>
    </source>
</reference>
<accession>A0A0A0L9L5</accession>
<protein>
    <submittedName>
        <fullName evidence="1">Uncharacterized protein</fullName>
    </submittedName>
</protein>
<keyword evidence="2" id="KW-1185">Reference proteome</keyword>
<evidence type="ECO:0000313" key="1">
    <source>
        <dbReference type="EMBL" id="KGN58493.1"/>
    </source>
</evidence>
<reference evidence="1 2" key="3">
    <citation type="journal article" date="2010" name="BMC Genomics">
        <title>Transcriptome sequencing and comparative analysis of cucumber flowers with different sex types.</title>
        <authorList>
            <person name="Guo S."/>
            <person name="Zheng Y."/>
            <person name="Joung J.G."/>
            <person name="Liu S."/>
            <person name="Zhang Z."/>
            <person name="Crasta O.R."/>
            <person name="Sobral B.W."/>
            <person name="Xu Y."/>
            <person name="Huang S."/>
            <person name="Fei Z."/>
        </authorList>
    </citation>
    <scope>NUCLEOTIDE SEQUENCE [LARGE SCALE GENOMIC DNA]</scope>
    <source>
        <strain evidence="2">cv. 9930</strain>
    </source>
</reference>
<name>A0A0A0L9L5_CUCSA</name>
<organism evidence="1 2">
    <name type="scientific">Cucumis sativus</name>
    <name type="common">Cucumber</name>
    <dbReference type="NCBI Taxonomy" id="3659"/>
    <lineage>
        <taxon>Eukaryota</taxon>
        <taxon>Viridiplantae</taxon>
        <taxon>Streptophyta</taxon>
        <taxon>Embryophyta</taxon>
        <taxon>Tracheophyta</taxon>
        <taxon>Spermatophyta</taxon>
        <taxon>Magnoliopsida</taxon>
        <taxon>eudicotyledons</taxon>
        <taxon>Gunneridae</taxon>
        <taxon>Pentapetalae</taxon>
        <taxon>rosids</taxon>
        <taxon>fabids</taxon>
        <taxon>Cucurbitales</taxon>
        <taxon>Cucurbitaceae</taxon>
        <taxon>Benincaseae</taxon>
        <taxon>Cucumis</taxon>
    </lineage>
</organism>
<gene>
    <name evidence="1" type="ORF">Csa_3G651780</name>
</gene>
<evidence type="ECO:0000313" key="2">
    <source>
        <dbReference type="Proteomes" id="UP000029981"/>
    </source>
</evidence>
<dbReference type="Gramene" id="KGN58493">
    <property type="protein sequence ID" value="KGN58493"/>
    <property type="gene ID" value="Csa_3G651780"/>
</dbReference>
<reference evidence="1 2" key="1">
    <citation type="journal article" date="2009" name="Nat. Genet.">
        <title>The genome of the cucumber, Cucumis sativus L.</title>
        <authorList>
            <person name="Huang S."/>
            <person name="Li R."/>
            <person name="Zhang Z."/>
            <person name="Li L."/>
            <person name="Gu X."/>
            <person name="Fan W."/>
            <person name="Lucas W.J."/>
            <person name="Wang X."/>
            <person name="Xie B."/>
            <person name="Ni P."/>
            <person name="Ren Y."/>
            <person name="Zhu H."/>
            <person name="Li J."/>
            <person name="Lin K."/>
            <person name="Jin W."/>
            <person name="Fei Z."/>
            <person name="Li G."/>
            <person name="Staub J."/>
            <person name="Kilian A."/>
            <person name="van der Vossen E.A."/>
            <person name="Wu Y."/>
            <person name="Guo J."/>
            <person name="He J."/>
            <person name="Jia Z."/>
            <person name="Ren Y."/>
            <person name="Tian G."/>
            <person name="Lu Y."/>
            <person name="Ruan J."/>
            <person name="Qian W."/>
            <person name="Wang M."/>
            <person name="Huang Q."/>
            <person name="Li B."/>
            <person name="Xuan Z."/>
            <person name="Cao J."/>
            <person name="Asan"/>
            <person name="Wu Z."/>
            <person name="Zhang J."/>
            <person name="Cai Q."/>
            <person name="Bai Y."/>
            <person name="Zhao B."/>
            <person name="Han Y."/>
            <person name="Li Y."/>
            <person name="Li X."/>
            <person name="Wang S."/>
            <person name="Shi Q."/>
            <person name="Liu S."/>
            <person name="Cho W.K."/>
            <person name="Kim J.Y."/>
            <person name="Xu Y."/>
            <person name="Heller-Uszynska K."/>
            <person name="Miao H."/>
            <person name="Cheng Z."/>
            <person name="Zhang S."/>
            <person name="Wu J."/>
            <person name="Yang Y."/>
            <person name="Kang H."/>
            <person name="Li M."/>
            <person name="Liang H."/>
            <person name="Ren X."/>
            <person name="Shi Z."/>
            <person name="Wen M."/>
            <person name="Jian M."/>
            <person name="Yang H."/>
            <person name="Zhang G."/>
            <person name="Yang Z."/>
            <person name="Chen R."/>
            <person name="Liu S."/>
            <person name="Li J."/>
            <person name="Ma L."/>
            <person name="Liu H."/>
            <person name="Zhou Y."/>
            <person name="Zhao J."/>
            <person name="Fang X."/>
            <person name="Li G."/>
            <person name="Fang L."/>
            <person name="Li Y."/>
            <person name="Liu D."/>
            <person name="Zheng H."/>
            <person name="Zhang Y."/>
            <person name="Qin N."/>
            <person name="Li Z."/>
            <person name="Yang G."/>
            <person name="Yang S."/>
            <person name="Bolund L."/>
            <person name="Kristiansen K."/>
            <person name="Zheng H."/>
            <person name="Li S."/>
            <person name="Zhang X."/>
            <person name="Yang H."/>
            <person name="Wang J."/>
            <person name="Sun R."/>
            <person name="Zhang B."/>
            <person name="Jiang S."/>
            <person name="Wang J."/>
            <person name="Du Y."/>
            <person name="Li S."/>
        </authorList>
    </citation>
    <scope>NUCLEOTIDE SEQUENCE [LARGE SCALE GENOMIC DNA]</scope>
    <source>
        <strain evidence="2">cv. 9930</strain>
    </source>
</reference>
<dbReference type="AlphaFoldDB" id="A0A0A0L9L5"/>
<dbReference type="Proteomes" id="UP000029981">
    <property type="component" value="Chromosome 3"/>
</dbReference>